<feature type="compositionally biased region" description="Polar residues" evidence="1">
    <location>
        <begin position="192"/>
        <end position="217"/>
    </location>
</feature>
<dbReference type="KEGG" id="plon:Pla110_12560"/>
<feature type="region of interest" description="Disordered" evidence="1">
    <location>
        <begin position="48"/>
        <end position="260"/>
    </location>
</feature>
<keyword evidence="2" id="KW-0472">Membrane</keyword>
<proteinExistence type="predicted"/>
<feature type="compositionally biased region" description="Low complexity" evidence="1">
    <location>
        <begin position="224"/>
        <end position="236"/>
    </location>
</feature>
<evidence type="ECO:0000256" key="1">
    <source>
        <dbReference type="SAM" id="MobiDB-lite"/>
    </source>
</evidence>
<dbReference type="RefSeq" id="WP_144994228.1">
    <property type="nucleotide sequence ID" value="NZ_CP036281.1"/>
</dbReference>
<feature type="compositionally biased region" description="Low complexity" evidence="1">
    <location>
        <begin position="114"/>
        <end position="130"/>
    </location>
</feature>
<evidence type="ECO:0000313" key="4">
    <source>
        <dbReference type="Proteomes" id="UP000317178"/>
    </source>
</evidence>
<dbReference type="AlphaFoldDB" id="A0A518CJZ1"/>
<organism evidence="3 4">
    <name type="scientific">Polystyrenella longa</name>
    <dbReference type="NCBI Taxonomy" id="2528007"/>
    <lineage>
        <taxon>Bacteria</taxon>
        <taxon>Pseudomonadati</taxon>
        <taxon>Planctomycetota</taxon>
        <taxon>Planctomycetia</taxon>
        <taxon>Planctomycetales</taxon>
        <taxon>Planctomycetaceae</taxon>
        <taxon>Polystyrenella</taxon>
    </lineage>
</organism>
<name>A0A518CJZ1_9PLAN</name>
<protein>
    <submittedName>
        <fullName evidence="3">Uncharacterized protein</fullName>
    </submittedName>
</protein>
<gene>
    <name evidence="3" type="ORF">Pla110_12560</name>
</gene>
<evidence type="ECO:0000256" key="2">
    <source>
        <dbReference type="SAM" id="Phobius"/>
    </source>
</evidence>
<keyword evidence="2" id="KW-1133">Transmembrane helix</keyword>
<dbReference type="Proteomes" id="UP000317178">
    <property type="component" value="Chromosome"/>
</dbReference>
<feature type="transmembrane region" description="Helical" evidence="2">
    <location>
        <begin position="12"/>
        <end position="32"/>
    </location>
</feature>
<reference evidence="3 4" key="1">
    <citation type="submission" date="2019-02" db="EMBL/GenBank/DDBJ databases">
        <title>Deep-cultivation of Planctomycetes and their phenomic and genomic characterization uncovers novel biology.</title>
        <authorList>
            <person name="Wiegand S."/>
            <person name="Jogler M."/>
            <person name="Boedeker C."/>
            <person name="Pinto D."/>
            <person name="Vollmers J."/>
            <person name="Rivas-Marin E."/>
            <person name="Kohn T."/>
            <person name="Peeters S.H."/>
            <person name="Heuer A."/>
            <person name="Rast P."/>
            <person name="Oberbeckmann S."/>
            <person name="Bunk B."/>
            <person name="Jeske O."/>
            <person name="Meyerdierks A."/>
            <person name="Storesund J.E."/>
            <person name="Kallscheuer N."/>
            <person name="Luecker S."/>
            <person name="Lage O.M."/>
            <person name="Pohl T."/>
            <person name="Merkel B.J."/>
            <person name="Hornburger P."/>
            <person name="Mueller R.-W."/>
            <person name="Bruemmer F."/>
            <person name="Labrenz M."/>
            <person name="Spormann A.M."/>
            <person name="Op den Camp H."/>
            <person name="Overmann J."/>
            <person name="Amann R."/>
            <person name="Jetten M.S.M."/>
            <person name="Mascher T."/>
            <person name="Medema M.H."/>
            <person name="Devos D.P."/>
            <person name="Kaster A.-K."/>
            <person name="Ovreas L."/>
            <person name="Rohde M."/>
            <person name="Galperin M.Y."/>
            <person name="Jogler C."/>
        </authorList>
    </citation>
    <scope>NUCLEOTIDE SEQUENCE [LARGE SCALE GENOMIC DNA]</scope>
    <source>
        <strain evidence="3 4">Pla110</strain>
    </source>
</reference>
<dbReference type="EMBL" id="CP036281">
    <property type="protein sequence ID" value="QDU79545.1"/>
    <property type="molecule type" value="Genomic_DNA"/>
</dbReference>
<accession>A0A518CJZ1</accession>
<keyword evidence="4" id="KW-1185">Reference proteome</keyword>
<keyword evidence="2" id="KW-0812">Transmembrane</keyword>
<dbReference type="OrthoDB" id="211402at2"/>
<sequence length="425" mass="44187">MRQTSSGPLTTILMLVPLVVVPLLAMFGLPSFSSSETAPSPELQINALLGQPSSDGIPEGGLQAQPNAGQYPPPGQATSGLSLSGHSYTNSSSATPNENMAMQSGLNNQPGATNQGFNNQPGNNQPGGNQSMIGLSSGSGRSTPQAFDNSSGNNSGLATNNPSATSSGNTPDIHTLSNNSQNGLGLAIGTSARLNNNNAETASPGNPASTEPQSNPRNPFMGDTSAAGATGAATASNFQNQPAAFDPGEFDPDGALTETQPVPLQDNAVFQNQQNNNPVANAGFGTDGFPQQQSNNIMQLSGQAESQAQQQPAAINNFNNIPTGNVPTGNSAAQPTAMAATESGLTWQSAVQLLNKWGIDNFMLQPGAEAGQFNFSCYYTPSEDSRITFRFEAESSQPLKAVENVLQQIQQWHIQRQQAVQNPQQ</sequence>
<evidence type="ECO:0000313" key="3">
    <source>
        <dbReference type="EMBL" id="QDU79545.1"/>
    </source>
</evidence>
<feature type="compositionally biased region" description="Polar residues" evidence="1">
    <location>
        <begin position="76"/>
        <end position="113"/>
    </location>
</feature>
<feature type="compositionally biased region" description="Polar residues" evidence="1">
    <location>
        <begin position="131"/>
        <end position="183"/>
    </location>
</feature>